<comment type="caution">
    <text evidence="2">The sequence shown here is derived from an EMBL/GenBank/DDBJ whole genome shotgun (WGS) entry which is preliminary data.</text>
</comment>
<evidence type="ECO:0000259" key="1">
    <source>
        <dbReference type="Pfam" id="PF01965"/>
    </source>
</evidence>
<dbReference type="SUPFAM" id="SSF52317">
    <property type="entry name" value="Class I glutamine amidotransferase-like"/>
    <property type="match status" value="1"/>
</dbReference>
<sequence>MKKIILMVLFLFVWSNVFSNDVKIVMIIAENNFRDEELFVTKEVLEEKGAKVIVASTSLTPAKGMLGRVYKPDILLKDIEIDDYDAIIFVGGIGATQYWNDKTAHKLIKEALEKDKVIAAICIAPVTLANAGILKGKKATVWPSEARALEKAGAIYTGKSVEKDGKIITANGPHAAKAFGETIAATLGL</sequence>
<proteinExistence type="predicted"/>
<protein>
    <submittedName>
        <fullName evidence="2">DJ-1/PfpI family protein</fullName>
    </submittedName>
</protein>
<dbReference type="PANTHER" id="PTHR48094">
    <property type="entry name" value="PROTEIN/NUCLEIC ACID DEGLYCASE DJ-1-RELATED"/>
    <property type="match status" value="1"/>
</dbReference>
<dbReference type="PANTHER" id="PTHR48094:SF12">
    <property type="entry name" value="PARKINSON DISEASE PROTEIN 7 HOMOLOG"/>
    <property type="match status" value="1"/>
</dbReference>
<organism evidence="2">
    <name type="scientific">Desulfofervidus auxilii</name>
    <dbReference type="NCBI Taxonomy" id="1621989"/>
    <lineage>
        <taxon>Bacteria</taxon>
        <taxon>Pseudomonadati</taxon>
        <taxon>Thermodesulfobacteriota</taxon>
        <taxon>Candidatus Desulfofervidia</taxon>
        <taxon>Candidatus Desulfofervidales</taxon>
        <taxon>Candidatus Desulfofervidaceae</taxon>
        <taxon>Candidatus Desulfofervidus</taxon>
    </lineage>
</organism>
<dbReference type="EMBL" id="DRBS01000328">
    <property type="protein sequence ID" value="HDD44967.1"/>
    <property type="molecule type" value="Genomic_DNA"/>
</dbReference>
<dbReference type="Proteomes" id="UP000886289">
    <property type="component" value="Unassembled WGS sequence"/>
</dbReference>
<dbReference type="AlphaFoldDB" id="A0A7C0Y3G5"/>
<dbReference type="Gene3D" id="3.40.50.880">
    <property type="match status" value="1"/>
</dbReference>
<dbReference type="InterPro" id="IPR050325">
    <property type="entry name" value="Prot/Nucl_acid_deglycase"/>
</dbReference>
<gene>
    <name evidence="2" type="ORF">ENG63_08950</name>
</gene>
<reference evidence="2" key="1">
    <citation type="journal article" date="2020" name="mSystems">
        <title>Genome- and Community-Level Interaction Insights into Carbon Utilization and Element Cycling Functions of Hydrothermarchaeota in Hydrothermal Sediment.</title>
        <authorList>
            <person name="Zhou Z."/>
            <person name="Liu Y."/>
            <person name="Xu W."/>
            <person name="Pan J."/>
            <person name="Luo Z.H."/>
            <person name="Li M."/>
        </authorList>
    </citation>
    <scope>NUCLEOTIDE SEQUENCE [LARGE SCALE GENOMIC DNA]</scope>
    <source>
        <strain evidence="2">HyVt-233</strain>
    </source>
</reference>
<feature type="domain" description="DJ-1/PfpI" evidence="1">
    <location>
        <begin position="23"/>
        <end position="184"/>
    </location>
</feature>
<dbReference type="GO" id="GO:0005737">
    <property type="term" value="C:cytoplasm"/>
    <property type="evidence" value="ECO:0007669"/>
    <property type="project" value="TreeGrafter"/>
</dbReference>
<dbReference type="CDD" id="cd03135">
    <property type="entry name" value="GATase1_DJ-1"/>
    <property type="match status" value="1"/>
</dbReference>
<evidence type="ECO:0000313" key="2">
    <source>
        <dbReference type="EMBL" id="HDD44967.1"/>
    </source>
</evidence>
<dbReference type="Pfam" id="PF01965">
    <property type="entry name" value="DJ-1_PfpI"/>
    <property type="match status" value="1"/>
</dbReference>
<name>A0A7C0Y3G5_DESA2</name>
<accession>A0A7C0Y3G5</accession>
<dbReference type="InterPro" id="IPR002818">
    <property type="entry name" value="DJ-1/PfpI"/>
</dbReference>
<dbReference type="InterPro" id="IPR029062">
    <property type="entry name" value="Class_I_gatase-like"/>
</dbReference>